<evidence type="ECO:0000313" key="3">
    <source>
        <dbReference type="Proteomes" id="UP000507470"/>
    </source>
</evidence>
<accession>A0A6J8ARP0</accession>
<evidence type="ECO:0000259" key="1">
    <source>
        <dbReference type="Pfam" id="PF24764"/>
    </source>
</evidence>
<dbReference type="InterPro" id="IPR058913">
    <property type="entry name" value="Integrase_dom_put"/>
</dbReference>
<dbReference type="AlphaFoldDB" id="A0A6J8ARP0"/>
<name>A0A6J8ARP0_MYTCO</name>
<dbReference type="EMBL" id="CACVKT020001843">
    <property type="protein sequence ID" value="CAC5372183.1"/>
    <property type="molecule type" value="Genomic_DNA"/>
</dbReference>
<keyword evidence="3" id="KW-1185">Reference proteome</keyword>
<evidence type="ECO:0000313" key="2">
    <source>
        <dbReference type="EMBL" id="CAC5372183.1"/>
    </source>
</evidence>
<gene>
    <name evidence="2" type="ORF">MCOR_10357</name>
</gene>
<organism evidence="2 3">
    <name type="scientific">Mytilus coruscus</name>
    <name type="common">Sea mussel</name>
    <dbReference type="NCBI Taxonomy" id="42192"/>
    <lineage>
        <taxon>Eukaryota</taxon>
        <taxon>Metazoa</taxon>
        <taxon>Spiralia</taxon>
        <taxon>Lophotrochozoa</taxon>
        <taxon>Mollusca</taxon>
        <taxon>Bivalvia</taxon>
        <taxon>Autobranchia</taxon>
        <taxon>Pteriomorphia</taxon>
        <taxon>Mytilida</taxon>
        <taxon>Mytiloidea</taxon>
        <taxon>Mytilidae</taxon>
        <taxon>Mytilinae</taxon>
        <taxon>Mytilus</taxon>
    </lineage>
</organism>
<feature type="domain" description="Integrase core" evidence="1">
    <location>
        <begin position="2"/>
        <end position="114"/>
    </location>
</feature>
<reference evidence="2 3" key="1">
    <citation type="submission" date="2020-06" db="EMBL/GenBank/DDBJ databases">
        <authorList>
            <person name="Li R."/>
            <person name="Bekaert M."/>
        </authorList>
    </citation>
    <scope>NUCLEOTIDE SEQUENCE [LARGE SCALE GENOMIC DNA]</scope>
    <source>
        <strain evidence="3">wild</strain>
    </source>
</reference>
<proteinExistence type="predicted"/>
<dbReference type="OrthoDB" id="6119988at2759"/>
<dbReference type="PANTHER" id="PTHR46791">
    <property type="entry name" value="EXPRESSED PROTEIN"/>
    <property type="match status" value="1"/>
</dbReference>
<sequence length="205" mass="24066">MVRADAGTENVDIKYIQMALRSFHNDDVAGCRSFTVGKSSANHQRIEMLWSFLMPHFTVFWRMFFKDMIDAGQLDNTDRTHMECVRFCFLPMIQRHLDTFRITWNSHRIRNQRSIDGTGRYGIPDVMYHQPLICEATDWSYEIPANIGVLDEISHGYTEPKLYRGCSQQFLNRIQFITGVPLEDFDIFQTPSEGRQLFQMLTSMF</sequence>
<dbReference type="PANTHER" id="PTHR46791:SF5">
    <property type="entry name" value="CLR5 DOMAIN-CONTAINING PROTEIN-RELATED"/>
    <property type="match status" value="1"/>
</dbReference>
<dbReference type="Proteomes" id="UP000507470">
    <property type="component" value="Unassembled WGS sequence"/>
</dbReference>
<dbReference type="Pfam" id="PF24764">
    <property type="entry name" value="rva_4"/>
    <property type="match status" value="1"/>
</dbReference>
<protein>
    <recommendedName>
        <fullName evidence="1">Integrase core domain-containing protein</fullName>
    </recommendedName>
</protein>